<dbReference type="Proteomes" id="UP000069241">
    <property type="component" value="Chromosome"/>
</dbReference>
<name>A0A0X8JI73_9BACT</name>
<accession>A0A0X8JI73</accession>
<sequence length="556" mass="63840">MRKENLVKIRRLCPIVNGAFSDEKHSAQPHAWVKQIIRTYTWALGFIMPYKTDINPGLLQCKKLSVLDGCKKTCGVLSPLEFAHEEIRFVNMRERRDADRKYAFNLAVAAELAPQRIFPESFHSACLEIASGNVDRIGIAAAFIISALATASQGKVLFTEHQQKKLTRFFPLAITEPQYKGEMQEILDKAFQPLLEYQRGLAEGISGTDIARKKEIARLRRQLKKEVTGSKDYKELGAKLKRLLTMPKEKRLLIEKYTPMKFFKQIMEHPESCGIVDPDGNFFQELQKNTRGTNDVARFMAPVKTAASIQFEDQYGQRYRAPQRDFFYAGVVTYKEFYSLHALRRTSFRNLFNSLFPITDGLSPPPVAAKSAERYSDRMAAIIRTIQLMEPITHSVTSHTSCPVFGQDGCPPEFRLLCNMLNVYITLYEKGPHSLVNNELAGACFAEALFYSRNHFQNAPPVSAAFSVATRIKKFLLRRKLRYFRLRLLQHDVLSNLKRTDIQKAIDWMIDEGDIAEVHPQFDISNRERASQLYIFNQDKYMPSPQNNLPYVNKLR</sequence>
<dbReference type="AlphaFoldDB" id="A0A0X8JI73"/>
<dbReference type="InterPro" id="IPR025048">
    <property type="entry name" value="DUF3987"/>
</dbReference>
<evidence type="ECO:0000313" key="2">
    <source>
        <dbReference type="Proteomes" id="UP000069241"/>
    </source>
</evidence>
<reference evidence="2" key="1">
    <citation type="submission" date="2016-02" db="EMBL/GenBank/DDBJ databases">
        <authorList>
            <person name="Holder M.E."/>
            <person name="Ajami N.J."/>
            <person name="Petrosino J.F."/>
        </authorList>
    </citation>
    <scope>NUCLEOTIDE SEQUENCE [LARGE SCALE GENOMIC DNA]</scope>
    <source>
        <strain evidence="2">CCUG 45958</strain>
    </source>
</reference>
<protein>
    <submittedName>
        <fullName evidence="1">Uncharacterized protein</fullName>
    </submittedName>
</protein>
<gene>
    <name evidence="1" type="ORF">AXF13_03620</name>
</gene>
<organism evidence="1 2">
    <name type="scientific">Desulfovibrio fairfieldensis</name>
    <dbReference type="NCBI Taxonomy" id="44742"/>
    <lineage>
        <taxon>Bacteria</taxon>
        <taxon>Pseudomonadati</taxon>
        <taxon>Thermodesulfobacteriota</taxon>
        <taxon>Desulfovibrionia</taxon>
        <taxon>Desulfovibrionales</taxon>
        <taxon>Desulfovibrionaceae</taxon>
        <taxon>Desulfovibrio</taxon>
    </lineage>
</organism>
<dbReference type="KEGG" id="dfi:AXF13_03620"/>
<evidence type="ECO:0000313" key="1">
    <source>
        <dbReference type="EMBL" id="AMD89274.1"/>
    </source>
</evidence>
<dbReference type="RefSeq" id="WP_062251689.1">
    <property type="nucleotide sequence ID" value="NZ_CP014229.1"/>
</dbReference>
<dbReference type="Pfam" id="PF13148">
    <property type="entry name" value="DUF3987"/>
    <property type="match status" value="1"/>
</dbReference>
<proteinExistence type="predicted"/>
<keyword evidence="2" id="KW-1185">Reference proteome</keyword>
<dbReference type="EMBL" id="CP014229">
    <property type="protein sequence ID" value="AMD89274.1"/>
    <property type="molecule type" value="Genomic_DNA"/>
</dbReference>